<reference evidence="1" key="1">
    <citation type="journal article" date="2023" name="Mol. Biol. Evol.">
        <title>Third-Generation Sequencing Reveals the Adaptive Role of the Epigenome in Three Deep-Sea Polychaetes.</title>
        <authorList>
            <person name="Perez M."/>
            <person name="Aroh O."/>
            <person name="Sun Y."/>
            <person name="Lan Y."/>
            <person name="Juniper S.K."/>
            <person name="Young C.R."/>
            <person name="Angers B."/>
            <person name="Qian P.Y."/>
        </authorList>
    </citation>
    <scope>NUCLEOTIDE SEQUENCE</scope>
    <source>
        <strain evidence="1">R07B-5</strain>
    </source>
</reference>
<protein>
    <submittedName>
        <fullName evidence="1">Uncharacterized protein</fullName>
    </submittedName>
</protein>
<dbReference type="Proteomes" id="UP001209878">
    <property type="component" value="Unassembled WGS sequence"/>
</dbReference>
<sequence>MKCMQCRFGYSRFVTTDSKGCRVCKCRSACEDKKCPPGTTCVLTKRSHRFPWGAKLFGTSLSPICVETQVGTTEKPKTCPRPKCVRCSPGFRRVIVKDSKGCRVCKCRSLCEVCWSVVVFMQNSKL</sequence>
<proteinExistence type="predicted"/>
<accession>A0AAD9L5H1</accession>
<name>A0AAD9L5H1_RIDPI</name>
<dbReference type="EMBL" id="JAODUO010000317">
    <property type="protein sequence ID" value="KAK2183261.1"/>
    <property type="molecule type" value="Genomic_DNA"/>
</dbReference>
<dbReference type="AlphaFoldDB" id="A0AAD9L5H1"/>
<gene>
    <name evidence="1" type="ORF">NP493_316g02002</name>
</gene>
<evidence type="ECO:0000313" key="2">
    <source>
        <dbReference type="Proteomes" id="UP001209878"/>
    </source>
</evidence>
<organism evidence="1 2">
    <name type="scientific">Ridgeia piscesae</name>
    <name type="common">Tubeworm</name>
    <dbReference type="NCBI Taxonomy" id="27915"/>
    <lineage>
        <taxon>Eukaryota</taxon>
        <taxon>Metazoa</taxon>
        <taxon>Spiralia</taxon>
        <taxon>Lophotrochozoa</taxon>
        <taxon>Annelida</taxon>
        <taxon>Polychaeta</taxon>
        <taxon>Sedentaria</taxon>
        <taxon>Canalipalpata</taxon>
        <taxon>Sabellida</taxon>
        <taxon>Siboglinidae</taxon>
        <taxon>Ridgeia</taxon>
    </lineage>
</organism>
<keyword evidence="2" id="KW-1185">Reference proteome</keyword>
<evidence type="ECO:0000313" key="1">
    <source>
        <dbReference type="EMBL" id="KAK2183261.1"/>
    </source>
</evidence>
<comment type="caution">
    <text evidence="1">The sequence shown here is derived from an EMBL/GenBank/DDBJ whole genome shotgun (WGS) entry which is preliminary data.</text>
</comment>